<dbReference type="AlphaFoldDB" id="A0A109HE13"/>
<keyword evidence="7" id="KW-0106">Calcium</keyword>
<dbReference type="InterPro" id="IPR018391">
    <property type="entry name" value="PQQ_b-propeller_rpt"/>
</dbReference>
<dbReference type="GO" id="GO:0016614">
    <property type="term" value="F:oxidoreductase activity, acting on CH-OH group of donors"/>
    <property type="evidence" value="ECO:0007669"/>
    <property type="project" value="InterPro"/>
</dbReference>
<keyword evidence="8" id="KW-1015">Disulfide bond</keyword>
<dbReference type="OrthoDB" id="9794322at2"/>
<gene>
    <name evidence="11" type="ORF">ATB53_06070</name>
</gene>
<feature type="binding site" evidence="7">
    <location>
        <position position="310"/>
    </location>
    <ligand>
        <name>Ca(2+)</name>
        <dbReference type="ChEBI" id="CHEBI:29108"/>
    </ligand>
</feature>
<evidence type="ECO:0000256" key="5">
    <source>
        <dbReference type="PIRSR" id="PIRSR617512-1"/>
    </source>
</evidence>
<feature type="signal peptide" evidence="9">
    <location>
        <begin position="1"/>
        <end position="23"/>
    </location>
</feature>
<evidence type="ECO:0000259" key="10">
    <source>
        <dbReference type="Pfam" id="PF01011"/>
    </source>
</evidence>
<keyword evidence="4" id="KW-0560">Oxidoreductase</keyword>
<feature type="binding site" evidence="7">
    <location>
        <position position="225"/>
    </location>
    <ligand>
        <name>Ca(2+)</name>
        <dbReference type="ChEBI" id="CHEBI:29108"/>
    </ligand>
</feature>
<dbReference type="SMART" id="SM00564">
    <property type="entry name" value="PQQ"/>
    <property type="match status" value="4"/>
</dbReference>
<dbReference type="InterPro" id="IPR017512">
    <property type="entry name" value="PQQ_MeOH/EtOH_DH"/>
</dbReference>
<dbReference type="Pfam" id="PF01011">
    <property type="entry name" value="PQQ"/>
    <property type="match status" value="2"/>
</dbReference>
<comment type="similarity">
    <text evidence="1">Belongs to the bacterial PQQ dehydrogenase family.</text>
</comment>
<evidence type="ECO:0000256" key="9">
    <source>
        <dbReference type="SAM" id="SignalP"/>
    </source>
</evidence>
<feature type="domain" description="Pyrrolo-quinoline quinone repeat" evidence="10">
    <location>
        <begin position="65"/>
        <end position="405"/>
    </location>
</feature>
<feature type="binding site" evidence="6">
    <location>
        <position position="163"/>
    </location>
    <ligand>
        <name>pyrroloquinoline quinone</name>
        <dbReference type="ChEBI" id="CHEBI:58442"/>
    </ligand>
</feature>
<evidence type="ECO:0000313" key="12">
    <source>
        <dbReference type="Proteomes" id="UP000055854"/>
    </source>
</evidence>
<dbReference type="PANTHER" id="PTHR32303">
    <property type="entry name" value="QUINOPROTEIN ALCOHOL DEHYDROGENASE (CYTOCHROME C)"/>
    <property type="match status" value="1"/>
</dbReference>
<evidence type="ECO:0000256" key="3">
    <source>
        <dbReference type="ARBA" id="ARBA00022891"/>
    </source>
</evidence>
<evidence type="ECO:0000313" key="11">
    <source>
        <dbReference type="EMBL" id="KWV11553.1"/>
    </source>
</evidence>
<evidence type="ECO:0000256" key="1">
    <source>
        <dbReference type="ARBA" id="ARBA00008156"/>
    </source>
</evidence>
<evidence type="ECO:0000256" key="2">
    <source>
        <dbReference type="ARBA" id="ARBA00022723"/>
    </source>
</evidence>
<evidence type="ECO:0000256" key="6">
    <source>
        <dbReference type="PIRSR" id="PIRSR617512-2"/>
    </source>
</evidence>
<proteinExistence type="inferred from homology"/>
<comment type="caution">
    <text evidence="11">The sequence shown here is derived from an EMBL/GenBank/DDBJ whole genome shotgun (WGS) entry which is preliminary data.</text>
</comment>
<keyword evidence="9" id="KW-0732">Signal</keyword>
<dbReference type="Gene3D" id="2.140.10.10">
    <property type="entry name" value="Quinoprotein alcohol dehydrogenase-like superfamily"/>
    <property type="match status" value="1"/>
</dbReference>
<dbReference type="SUPFAM" id="SSF50998">
    <property type="entry name" value="Quinoprotein alcohol dehydrogenase-like"/>
    <property type="match status" value="1"/>
</dbReference>
<feature type="domain" description="Pyrrolo-quinoline quinone repeat" evidence="10">
    <location>
        <begin position="529"/>
        <end position="586"/>
    </location>
</feature>
<dbReference type="EMBL" id="LNTA01000282">
    <property type="protein sequence ID" value="KWV11553.1"/>
    <property type="molecule type" value="Genomic_DNA"/>
</dbReference>
<dbReference type="GO" id="GO:0016020">
    <property type="term" value="C:membrane"/>
    <property type="evidence" value="ECO:0007669"/>
    <property type="project" value="InterPro"/>
</dbReference>
<feature type="chain" id="PRO_5009810514" evidence="9">
    <location>
        <begin position="24"/>
        <end position="673"/>
    </location>
</feature>
<evidence type="ECO:0000256" key="4">
    <source>
        <dbReference type="ARBA" id="ARBA00023002"/>
    </source>
</evidence>
<dbReference type="GO" id="GO:0005509">
    <property type="term" value="F:calcium ion binding"/>
    <property type="evidence" value="ECO:0007669"/>
    <property type="project" value="InterPro"/>
</dbReference>
<evidence type="ECO:0000256" key="7">
    <source>
        <dbReference type="PIRSR" id="PIRSR617512-3"/>
    </source>
</evidence>
<dbReference type="PROSITE" id="PS51257">
    <property type="entry name" value="PROKAR_LIPOPROTEIN"/>
    <property type="match status" value="1"/>
</dbReference>
<comment type="cofactor">
    <cofactor evidence="6">
        <name>pyrroloquinoline quinone</name>
        <dbReference type="ChEBI" id="CHEBI:58442"/>
    </cofactor>
    <text evidence="6">Binds 1 PQQ group per subunit.</text>
</comment>
<dbReference type="InterPro" id="IPR002372">
    <property type="entry name" value="PQQ_rpt_dom"/>
</dbReference>
<feature type="active site" description="Proton acceptor" evidence="5">
    <location>
        <position position="364"/>
    </location>
</feature>
<dbReference type="RefSeq" id="WP_003477855.1">
    <property type="nucleotide sequence ID" value="NZ_CP074365.1"/>
</dbReference>
<protein>
    <submittedName>
        <fullName evidence="11">Methanol dehydrogenase</fullName>
    </submittedName>
</protein>
<feature type="binding site" evidence="7">
    <location>
        <position position="364"/>
    </location>
    <ligand>
        <name>Ca(2+)</name>
        <dbReference type="ChEBI" id="CHEBI:29108"/>
    </ligand>
</feature>
<dbReference type="Proteomes" id="UP000055854">
    <property type="component" value="Unassembled WGS sequence"/>
</dbReference>
<feature type="binding site" evidence="6">
    <location>
        <position position="207"/>
    </location>
    <ligand>
        <name>pyrroloquinoline quinone</name>
        <dbReference type="ChEBI" id="CHEBI:58442"/>
    </ligand>
</feature>
<keyword evidence="2 7" id="KW-0479">Metal-binding</keyword>
<name>A0A109HE13_XANCT</name>
<feature type="binding site" evidence="6">
    <location>
        <position position="106"/>
    </location>
    <ligand>
        <name>pyrroloquinoline quinone</name>
        <dbReference type="ChEBI" id="CHEBI:58442"/>
    </ligand>
</feature>
<dbReference type="CDD" id="cd10278">
    <property type="entry name" value="PQQ_MDH"/>
    <property type="match status" value="1"/>
</dbReference>
<comment type="cofactor">
    <cofactor evidence="7">
        <name>Ca(2+)</name>
        <dbReference type="ChEBI" id="CHEBI:29108"/>
    </cofactor>
    <text evidence="7">Binds 1 Ca(2+) ion per subunit.</text>
</comment>
<dbReference type="NCBIfam" id="TIGR03075">
    <property type="entry name" value="PQQ_enz_alc_DH"/>
    <property type="match status" value="1"/>
</dbReference>
<dbReference type="PANTHER" id="PTHR32303:SF4">
    <property type="entry name" value="QUINOPROTEIN GLUCOSE DEHYDROGENASE"/>
    <property type="match status" value="1"/>
</dbReference>
<evidence type="ECO:0000256" key="8">
    <source>
        <dbReference type="PIRSR" id="PIRSR617512-4"/>
    </source>
</evidence>
<feature type="disulfide bond" evidence="8">
    <location>
        <begin position="157"/>
        <end position="158"/>
    </location>
</feature>
<keyword evidence="3 6" id="KW-0634">PQQ</keyword>
<accession>A0A109HE13</accession>
<reference evidence="11 12" key="1">
    <citation type="submission" date="2015-11" db="EMBL/GenBank/DDBJ databases">
        <title>Long Read and Single Molecule DNA Sequencing Simplifies Genome Assembly and TAL Effector Gene Analysis of Xanthomonas translucens.</title>
        <authorList>
            <person name="Peng Z."/>
            <person name="Hu Y."/>
            <person name="Xie J."/>
            <person name="Potnis N."/>
            <person name="Akhunova A."/>
            <person name="Jones J."/>
            <person name="Liu Z."/>
            <person name="White F."/>
            <person name="Liu S."/>
        </authorList>
    </citation>
    <scope>NUCLEOTIDE SEQUENCE [LARGE SCALE GENOMIC DNA]</scope>
    <source>
        <strain evidence="11 12">B1</strain>
    </source>
</reference>
<organism evidence="11 12">
    <name type="scientific">Xanthomonas campestris pv. translucens</name>
    <dbReference type="NCBI Taxonomy" id="343"/>
    <lineage>
        <taxon>Bacteria</taxon>
        <taxon>Pseudomonadati</taxon>
        <taxon>Pseudomonadota</taxon>
        <taxon>Gammaproteobacteria</taxon>
        <taxon>Lysobacterales</taxon>
        <taxon>Lysobacteraceae</taxon>
        <taxon>Xanthomonas</taxon>
        <taxon>Xanthomonas translucens group</taxon>
    </lineage>
</organism>
<dbReference type="InterPro" id="IPR011047">
    <property type="entry name" value="Quinoprotein_ADH-like_sf"/>
</dbReference>
<sequence length="673" mass="71938">MHSHPCRTHAWTLLALATALVLAGCNKHEDAAAPAAAQQPAAAAPAAVADTDSEFATTASNPDNWGGIGRDLGLNRHSPLAEINRDNVKNLKMSWEMKTDATRGHEGQPLVIGSVMYMVSAYPNNVFAIDLAAQDDGGKVLWKYTPQQDERSVAVACCDTVNRGASYADGKLVFASLSGDVIALDAKTGKEVWKQKLAYPEKGETITMAPIIADGKVVAGISGNEFGVRGRVAAYALGDGKQAWSCEATGTDKDICLGADFNKANPQHGQLGDLGVKTFPEEGWKRGGGAAWGWYSYDPKLKLLYYGTGNPGLWSPSYRCGKTTQKECDSGEYDNKWSMTLFARKIETGEAVWGYQKTPFDQWDYDGINEPILVDLTIDGKQVPSVVQFDRNGFAYVLDRRDGTLLRAHKFVPANWAESIDMKTGRPIKVAAHSPLERGKKVEAFPSAMGGKDQQPCSVDPANSAVFFCGTNNWHMELEPQERGNTMMGLPYVFANVMMKPNEPGALGIVKAFDVVEGKSKWEIKEKFPVWSGTLVTDGGLVFYGTLDGWFRAVDKDTGKKLWEMKLPSGIIGNPIAYKANGHQYVAVFSGIGGWIGLPVAAGLDPGDPYGALGAAGLAFSNGFDKIPLGGMVHTFRIDGAGKTVTASASTTASTTATAAAGGAPATAAKTAR</sequence>